<evidence type="ECO:0000313" key="9">
    <source>
        <dbReference type="Proteomes" id="UP000634476"/>
    </source>
</evidence>
<dbReference type="InterPro" id="IPR015422">
    <property type="entry name" value="PyrdxlP-dep_Trfase_small"/>
</dbReference>
<organism evidence="8 9">
    <name type="scientific">Planobispora takensis</name>
    <dbReference type="NCBI Taxonomy" id="1367882"/>
    <lineage>
        <taxon>Bacteria</taxon>
        <taxon>Bacillati</taxon>
        <taxon>Actinomycetota</taxon>
        <taxon>Actinomycetes</taxon>
        <taxon>Streptosporangiales</taxon>
        <taxon>Streptosporangiaceae</taxon>
        <taxon>Planobispora</taxon>
    </lineage>
</organism>
<evidence type="ECO:0000313" key="8">
    <source>
        <dbReference type="EMBL" id="GII04655.1"/>
    </source>
</evidence>
<comment type="similarity">
    <text evidence="2 7">Belongs to the group II decarboxylase family.</text>
</comment>
<evidence type="ECO:0000256" key="7">
    <source>
        <dbReference type="RuleBase" id="RU000382"/>
    </source>
</evidence>
<dbReference type="PRINTS" id="PR00800">
    <property type="entry name" value="YHDCRBOXLASE"/>
</dbReference>
<evidence type="ECO:0000256" key="3">
    <source>
        <dbReference type="ARBA" id="ARBA00022793"/>
    </source>
</evidence>
<keyword evidence="9" id="KW-1185">Reference proteome</keyword>
<keyword evidence="4 6" id="KW-0663">Pyridoxal phosphate</keyword>
<dbReference type="RefSeq" id="WP_203878898.1">
    <property type="nucleotide sequence ID" value="NZ_BOOK01000053.1"/>
</dbReference>
<dbReference type="InterPro" id="IPR015421">
    <property type="entry name" value="PyrdxlP-dep_Trfase_major"/>
</dbReference>
<evidence type="ECO:0000256" key="4">
    <source>
        <dbReference type="ARBA" id="ARBA00022898"/>
    </source>
</evidence>
<comment type="cofactor">
    <cofactor evidence="1 6 7">
        <name>pyridoxal 5'-phosphate</name>
        <dbReference type="ChEBI" id="CHEBI:597326"/>
    </cofactor>
</comment>
<evidence type="ECO:0000256" key="1">
    <source>
        <dbReference type="ARBA" id="ARBA00001933"/>
    </source>
</evidence>
<comment type="caution">
    <text evidence="8">The sequence shown here is derived from an EMBL/GenBank/DDBJ whole genome shotgun (WGS) entry which is preliminary data.</text>
</comment>
<keyword evidence="3" id="KW-0210">Decarboxylase</keyword>
<evidence type="ECO:0000256" key="6">
    <source>
        <dbReference type="PIRSR" id="PIRSR602129-50"/>
    </source>
</evidence>
<dbReference type="Pfam" id="PF00282">
    <property type="entry name" value="Pyridoxal_deC"/>
    <property type="match status" value="1"/>
</dbReference>
<dbReference type="Gene3D" id="3.90.1150.10">
    <property type="entry name" value="Aspartate Aminotransferase, domain 1"/>
    <property type="match status" value="1"/>
</dbReference>
<dbReference type="GO" id="GO:0030170">
    <property type="term" value="F:pyridoxal phosphate binding"/>
    <property type="evidence" value="ECO:0007669"/>
    <property type="project" value="InterPro"/>
</dbReference>
<evidence type="ECO:0000256" key="2">
    <source>
        <dbReference type="ARBA" id="ARBA00009533"/>
    </source>
</evidence>
<dbReference type="GO" id="GO:0006520">
    <property type="term" value="P:amino acid metabolic process"/>
    <property type="evidence" value="ECO:0007669"/>
    <property type="project" value="InterPro"/>
</dbReference>
<dbReference type="InterPro" id="IPR010977">
    <property type="entry name" value="Aromatic_deC"/>
</dbReference>
<sequence length="470" mass="50599">MPDDYPLEPDGRQMRAMGAAAIELAAEFISDIPEAGNDLEGALEAASGLREPAPEDGTTMEAVLDVVRLGAQKSYNNSGPGMFGYVPGSGLYASAVAAFLAAATNKYVALWSAVPMYAQIETTAVRWLADMVGYPESARGVLTSGGTTSVFSGLVTARATKLGEDLTGAVLYVTEETHHAALKSAMLAGLPRRAVRTVPTTDALTMDTAALDRMVAEDRAAGLRPFCVVASAGTINTGEVDPLADIAGICRRHELWLHVDGAYGGAFLLTERGRAAMRGIEQADSVTLDPHKGFFLPYGTGALLVREGRRLREAHHFDAAYLQDVAEESEIPNLSEYSAELSRDFRGLRLWLPVKLHGLAAFRTALDEKLDLARYAYDELKAVPGIEVPWSPKLSIVAFRYVPPSGDADAANQVLLEKINESGRIHLSSTMIRGSFFLRICVLSFRTHADRMAEAVEIIQKAVAELQSDL</sequence>
<dbReference type="SUPFAM" id="SSF53383">
    <property type="entry name" value="PLP-dependent transferases"/>
    <property type="match status" value="1"/>
</dbReference>
<dbReference type="PANTHER" id="PTHR11999">
    <property type="entry name" value="GROUP II PYRIDOXAL-5-PHOSPHATE DECARBOXYLASE"/>
    <property type="match status" value="1"/>
</dbReference>
<dbReference type="GO" id="GO:0005737">
    <property type="term" value="C:cytoplasm"/>
    <property type="evidence" value="ECO:0007669"/>
    <property type="project" value="TreeGrafter"/>
</dbReference>
<dbReference type="PANTHER" id="PTHR11999:SF70">
    <property type="entry name" value="MIP05841P"/>
    <property type="match status" value="1"/>
</dbReference>
<dbReference type="EMBL" id="BOOK01000053">
    <property type="protein sequence ID" value="GII04655.1"/>
    <property type="molecule type" value="Genomic_DNA"/>
</dbReference>
<dbReference type="Gene3D" id="3.40.640.10">
    <property type="entry name" value="Type I PLP-dependent aspartate aminotransferase-like (Major domain)"/>
    <property type="match status" value="1"/>
</dbReference>
<dbReference type="Proteomes" id="UP000634476">
    <property type="component" value="Unassembled WGS sequence"/>
</dbReference>
<evidence type="ECO:0000256" key="5">
    <source>
        <dbReference type="ARBA" id="ARBA00023239"/>
    </source>
</evidence>
<dbReference type="InterPro" id="IPR015424">
    <property type="entry name" value="PyrdxlP-dep_Trfase"/>
</dbReference>
<accession>A0A8J3T4B0</accession>
<dbReference type="AlphaFoldDB" id="A0A8J3T4B0"/>
<dbReference type="GO" id="GO:0019752">
    <property type="term" value="P:carboxylic acid metabolic process"/>
    <property type="evidence" value="ECO:0007669"/>
    <property type="project" value="InterPro"/>
</dbReference>
<proteinExistence type="inferred from homology"/>
<dbReference type="GO" id="GO:0004058">
    <property type="term" value="F:aromatic-L-amino-acid decarboxylase activity"/>
    <property type="evidence" value="ECO:0007669"/>
    <property type="project" value="UniProtKB-ARBA"/>
</dbReference>
<keyword evidence="5 7" id="KW-0456">Lyase</keyword>
<name>A0A8J3T4B0_9ACTN</name>
<feature type="modified residue" description="N6-(pyridoxal phosphate)lysine" evidence="6">
    <location>
        <position position="292"/>
    </location>
</feature>
<protein>
    <submittedName>
        <fullName evidence="8">L-2,4-diaminobutyrate decarboxylase</fullName>
    </submittedName>
</protein>
<gene>
    <name evidence="8" type="ORF">Pta02_66630</name>
</gene>
<dbReference type="InterPro" id="IPR002129">
    <property type="entry name" value="PyrdxlP-dep_de-COase"/>
</dbReference>
<reference evidence="8" key="1">
    <citation type="submission" date="2021-01" db="EMBL/GenBank/DDBJ databases">
        <title>Whole genome shotgun sequence of Planobispora takensis NBRC 109077.</title>
        <authorList>
            <person name="Komaki H."/>
            <person name="Tamura T."/>
        </authorList>
    </citation>
    <scope>NUCLEOTIDE SEQUENCE</scope>
    <source>
        <strain evidence="8">NBRC 109077</strain>
    </source>
</reference>